<dbReference type="GO" id="GO:0019706">
    <property type="term" value="F:protein-cysteine S-palmitoyltransferase activity"/>
    <property type="evidence" value="ECO:0007669"/>
    <property type="project" value="UniProtKB-EC"/>
</dbReference>
<feature type="repeat" description="ANK" evidence="3">
    <location>
        <begin position="984"/>
        <end position="1016"/>
    </location>
</feature>
<evidence type="ECO:0000313" key="8">
    <source>
        <dbReference type="EMBL" id="CAG8398940.1"/>
    </source>
</evidence>
<dbReference type="InterPro" id="IPR002110">
    <property type="entry name" value="Ankyrin_rpt"/>
</dbReference>
<feature type="repeat" description="ANK" evidence="3">
    <location>
        <begin position="1017"/>
        <end position="1049"/>
    </location>
</feature>
<dbReference type="InterPro" id="IPR035994">
    <property type="entry name" value="Nucleoside_phosphorylase_sf"/>
</dbReference>
<dbReference type="InterPro" id="IPR000845">
    <property type="entry name" value="Nucleoside_phosphorylase_d"/>
</dbReference>
<protein>
    <recommendedName>
        <fullName evidence="10">Nucleoside phosphorylase domain-containing protein</fullName>
    </recommendedName>
</protein>
<dbReference type="InterPro" id="IPR054471">
    <property type="entry name" value="GPIID_WHD"/>
</dbReference>
<name>A0A9W4JH35_9EURO</name>
<dbReference type="SUPFAM" id="SSF53167">
    <property type="entry name" value="Purine and uridine phosphorylases"/>
    <property type="match status" value="1"/>
</dbReference>
<feature type="repeat" description="ANK" evidence="3">
    <location>
        <begin position="951"/>
        <end position="983"/>
    </location>
</feature>
<dbReference type="Proteomes" id="UP001152649">
    <property type="component" value="Unassembled WGS sequence"/>
</dbReference>
<feature type="repeat" description="ANK" evidence="3">
    <location>
        <begin position="1050"/>
        <end position="1082"/>
    </location>
</feature>
<dbReference type="Pfam" id="PF01048">
    <property type="entry name" value="PNP_UDP_1"/>
    <property type="match status" value="1"/>
</dbReference>
<accession>A0A9W4JH35</accession>
<evidence type="ECO:0000256" key="1">
    <source>
        <dbReference type="ARBA" id="ARBA00022737"/>
    </source>
</evidence>
<keyword evidence="2 3" id="KW-0040">ANK repeat</keyword>
<dbReference type="InterPro" id="IPR056884">
    <property type="entry name" value="NPHP3-like_N"/>
</dbReference>
<organism evidence="8 9">
    <name type="scientific">Penicillium salamii</name>
    <dbReference type="NCBI Taxonomy" id="1612424"/>
    <lineage>
        <taxon>Eukaryota</taxon>
        <taxon>Fungi</taxon>
        <taxon>Dikarya</taxon>
        <taxon>Ascomycota</taxon>
        <taxon>Pezizomycotina</taxon>
        <taxon>Eurotiomycetes</taxon>
        <taxon>Eurotiomycetidae</taxon>
        <taxon>Eurotiales</taxon>
        <taxon>Aspergillaceae</taxon>
        <taxon>Penicillium</taxon>
    </lineage>
</organism>
<dbReference type="PROSITE" id="PS50297">
    <property type="entry name" value="ANK_REP_REGION"/>
    <property type="match status" value="7"/>
</dbReference>
<keyword evidence="9" id="KW-1185">Reference proteome</keyword>
<keyword evidence="4" id="KW-0175">Coiled coil</keyword>
<dbReference type="OrthoDB" id="195446at2759"/>
<feature type="repeat" description="ANK" evidence="3">
    <location>
        <begin position="917"/>
        <end position="949"/>
    </location>
</feature>
<evidence type="ECO:0000259" key="5">
    <source>
        <dbReference type="Pfam" id="PF01048"/>
    </source>
</evidence>
<feature type="domain" description="Nephrocystin 3-like N-terminal" evidence="7">
    <location>
        <begin position="379"/>
        <end position="544"/>
    </location>
</feature>
<feature type="coiled-coil region" evidence="4">
    <location>
        <begin position="632"/>
        <end position="659"/>
    </location>
</feature>
<dbReference type="SMART" id="SM00248">
    <property type="entry name" value="ANK"/>
    <property type="match status" value="11"/>
</dbReference>
<feature type="domain" description="Nucleoside phosphorylase" evidence="5">
    <location>
        <begin position="9"/>
        <end position="293"/>
    </location>
</feature>
<dbReference type="Pfam" id="PF22939">
    <property type="entry name" value="WHD_GPIID"/>
    <property type="match status" value="1"/>
</dbReference>
<feature type="repeat" description="ANK" evidence="3">
    <location>
        <begin position="1116"/>
        <end position="1148"/>
    </location>
</feature>
<dbReference type="PROSITE" id="PS50088">
    <property type="entry name" value="ANK_REPEAT"/>
    <property type="match status" value="9"/>
</dbReference>
<dbReference type="Pfam" id="PF24883">
    <property type="entry name" value="NPHP3_N"/>
    <property type="match status" value="1"/>
</dbReference>
<dbReference type="Pfam" id="PF12796">
    <property type="entry name" value="Ank_2"/>
    <property type="match status" value="3"/>
</dbReference>
<dbReference type="InterPro" id="IPR036770">
    <property type="entry name" value="Ankyrin_rpt-contain_sf"/>
</dbReference>
<dbReference type="SUPFAM" id="SSF52540">
    <property type="entry name" value="P-loop containing nucleoside triphosphate hydrolases"/>
    <property type="match status" value="1"/>
</dbReference>
<dbReference type="PANTHER" id="PTHR24161">
    <property type="entry name" value="ANK_REP_REGION DOMAIN-CONTAINING PROTEIN-RELATED"/>
    <property type="match status" value="1"/>
</dbReference>
<evidence type="ECO:0000256" key="3">
    <source>
        <dbReference type="PROSITE-ProRule" id="PRU00023"/>
    </source>
</evidence>
<reference evidence="8" key="1">
    <citation type="submission" date="2021-07" db="EMBL/GenBank/DDBJ databases">
        <authorList>
            <person name="Branca A.L. A."/>
        </authorList>
    </citation>
    <scope>NUCLEOTIDE SEQUENCE</scope>
</reference>
<sequence>MADPKAYAIGWICAIITEYTAAKQFLDEVHEEPESLSANDNNAYTLGKIGKHNVVIAVLPDGEYGLSSAARVAGSLLHSFPNVKIGLMVGIGGGAPSAKRDIRLGDVVVSSPRDGKGGVFQYDFGKSLQEKSFQQTGFLNQPPEALRAAVIQLRSQYESDGHEFEQTINDILEKKKKLRKNYKRPSLGNDRLYQSMFIHKADGENCSVACGDAVSHLVPRQQRDEDEDDPVIHYGLIASANTLMKDASIRDKLSAEMGVLCFEMEAAGLMNHFPCLVIRGICDYADSHKNKEWQGYAAMTAACYAKDLLSRLTPANLQKEKKIIELLSDIGANTSKTESDVSNMKSTLTSWEDRQMLDWLTKFDYGPQQSDHLSRRQPGTGTWFLESTEYKNWRDSDGQILFCPGMPGAGKTILTSIVIEDLTARCSIDPAVGLAYVFCNFRLKDQQSVEHMLASILKQLAQRQSPLPESVKSLCERHELTRTRPSLEELSKCVQSVMATYRTVSLVIDALDECQKLNDCQNIFIGHLVEIQKTSHSKMLVTSRPIPEIAERFRGQELEIRARESDVESYLYGRISQTGSEILKLHKKEIATKITECVDGMFLLAQLHFDTIKSRLTPRAVKDSLSTLRSGIEAYTQAYDDAMERIKAQNRDASNLAMEILKWITHAKRQLTIGELREALAVNMGSRELDRDNIPAIKDMVSVCAGLVTVDMESDSIDLVHYTTQDYFETNQGSWFTNAESMLAKTCLTYLCFDVFDSGVSENWALHARGTEIESARLLHEFLGNIRKVSASAQALPKLRQPRSYRTLNSSSSFSDWAIESAKSGSGVEVSAISLGLLDDGTDWTYFDGTPGQPGSLNGVALPDWLPRDAVSDTSSQTTPFNPRAIRGLHLAAHFGLSETVDHLLKPKKSPNVRDSAGYTPLHWALDAHQIIVAQKLLDKGANLECRYPESGRTPLSLAAEDGFVDIIELLLNNGADLESRDETGRTPFSRAVENGHLNVMELLLTNGAYTETRDKTGRTPLSWASENRYLDPIKFLLYQHADLESRDGTGRTPLSWATKNGSLNTMEYLLRQGANVESQDETGRTPLSWASENHYLGPIELLLHEKADLDSRDRTGRTPFSWAAKSGSLNAVGYLLGKGANVESQDETGRTPLSWAVMGFLVGTVSGFLLQNGANVESRDGTGRTPLSWAVECGSRSRVESQDEAGQTAPSWETLTGYRAVVDLLLNKGASMDSRDDSGRTPLDWCEDITEKEYWAQCQIPES</sequence>
<gene>
    <name evidence="8" type="ORF">PSALAMII_LOCUS7582</name>
</gene>
<evidence type="ECO:0000256" key="2">
    <source>
        <dbReference type="ARBA" id="ARBA00023043"/>
    </source>
</evidence>
<evidence type="ECO:0000313" key="9">
    <source>
        <dbReference type="Proteomes" id="UP001152649"/>
    </source>
</evidence>
<evidence type="ECO:0000256" key="4">
    <source>
        <dbReference type="SAM" id="Coils"/>
    </source>
</evidence>
<evidence type="ECO:0000259" key="6">
    <source>
        <dbReference type="Pfam" id="PF22939"/>
    </source>
</evidence>
<dbReference type="EMBL" id="CAJVPG010000355">
    <property type="protein sequence ID" value="CAG8398940.1"/>
    <property type="molecule type" value="Genomic_DNA"/>
</dbReference>
<dbReference type="Pfam" id="PF00023">
    <property type="entry name" value="Ank"/>
    <property type="match status" value="1"/>
</dbReference>
<dbReference type="Gene3D" id="3.40.50.300">
    <property type="entry name" value="P-loop containing nucleotide triphosphate hydrolases"/>
    <property type="match status" value="1"/>
</dbReference>
<dbReference type="SUPFAM" id="SSF48403">
    <property type="entry name" value="Ankyrin repeat"/>
    <property type="match status" value="1"/>
</dbReference>
<evidence type="ECO:0000259" key="7">
    <source>
        <dbReference type="Pfam" id="PF24883"/>
    </source>
</evidence>
<feature type="repeat" description="ANK" evidence="3">
    <location>
        <begin position="1206"/>
        <end position="1238"/>
    </location>
</feature>
<comment type="caution">
    <text evidence="8">The sequence shown here is derived from an EMBL/GenBank/DDBJ whole genome shotgun (WGS) entry which is preliminary data.</text>
</comment>
<dbReference type="GO" id="GO:0009116">
    <property type="term" value="P:nucleoside metabolic process"/>
    <property type="evidence" value="ECO:0007669"/>
    <property type="project" value="InterPro"/>
</dbReference>
<dbReference type="AlphaFoldDB" id="A0A9W4JH35"/>
<feature type="repeat" description="ANK" evidence="3">
    <location>
        <begin position="1149"/>
        <end position="1182"/>
    </location>
</feature>
<feature type="repeat" description="ANK" evidence="3">
    <location>
        <begin position="1083"/>
        <end position="1115"/>
    </location>
</feature>
<feature type="domain" description="GPI inositol-deacylase winged helix" evidence="6">
    <location>
        <begin position="653"/>
        <end position="730"/>
    </location>
</feature>
<dbReference type="InterPro" id="IPR027417">
    <property type="entry name" value="P-loop_NTPase"/>
</dbReference>
<evidence type="ECO:0008006" key="10">
    <source>
        <dbReference type="Google" id="ProtNLM"/>
    </source>
</evidence>
<dbReference type="Gene3D" id="3.40.50.1580">
    <property type="entry name" value="Nucleoside phosphorylase domain"/>
    <property type="match status" value="1"/>
</dbReference>
<proteinExistence type="predicted"/>
<dbReference type="Gene3D" id="1.25.40.20">
    <property type="entry name" value="Ankyrin repeat-containing domain"/>
    <property type="match status" value="1"/>
</dbReference>
<keyword evidence="1" id="KW-0677">Repeat</keyword>
<dbReference type="PANTHER" id="PTHR24161:SF124">
    <property type="entry name" value="TRANSIENT RECEPTOR POTENTIAL CHANNEL PYREXIA"/>
    <property type="match status" value="1"/>
</dbReference>
<dbReference type="PRINTS" id="PR01415">
    <property type="entry name" value="ANKYRIN"/>
</dbReference>